<protein>
    <submittedName>
        <fullName evidence="1">Uncharacterized protein</fullName>
    </submittedName>
</protein>
<dbReference type="Proteomes" id="UP000278288">
    <property type="component" value="Chromosome"/>
</dbReference>
<organism evidence="1 2">
    <name type="scientific">Chryseobacterium nakagawai</name>
    <dbReference type="NCBI Taxonomy" id="1241982"/>
    <lineage>
        <taxon>Bacteria</taxon>
        <taxon>Pseudomonadati</taxon>
        <taxon>Bacteroidota</taxon>
        <taxon>Flavobacteriia</taxon>
        <taxon>Flavobacteriales</taxon>
        <taxon>Weeksellaceae</taxon>
        <taxon>Chryseobacterium group</taxon>
        <taxon>Chryseobacterium</taxon>
    </lineage>
</organism>
<dbReference type="EMBL" id="CP033923">
    <property type="protein sequence ID" value="AZA90262.1"/>
    <property type="molecule type" value="Genomic_DNA"/>
</dbReference>
<name>A0AAD0YI09_CHRNA</name>
<proteinExistence type="predicted"/>
<sequence>MKRMIVLLIGLYFFGLTFDQVGGNTVQLDRLANLDARSIFSAIRGTSKWQYISENSGKYSYFIFKTFS</sequence>
<evidence type="ECO:0000313" key="1">
    <source>
        <dbReference type="EMBL" id="AZA90262.1"/>
    </source>
</evidence>
<dbReference type="RefSeq" id="WP_123856882.1">
    <property type="nucleotide sequence ID" value="NZ_CP033923.1"/>
</dbReference>
<keyword evidence="2" id="KW-1185">Reference proteome</keyword>
<accession>A0AAD0YI09</accession>
<dbReference type="AlphaFoldDB" id="A0AAD0YI09"/>
<dbReference type="KEGG" id="cnk:EG343_06340"/>
<evidence type="ECO:0000313" key="2">
    <source>
        <dbReference type="Proteomes" id="UP000278288"/>
    </source>
</evidence>
<gene>
    <name evidence="1" type="ORF">EG343_06340</name>
</gene>
<reference evidence="1 2" key="1">
    <citation type="submission" date="2018-11" db="EMBL/GenBank/DDBJ databases">
        <title>Proposal to divide the Flavobacteriaceae and reorganize its genera based on Amino Acid Identity values calculated from whole genome sequences.</title>
        <authorList>
            <person name="Nicholson A.C."/>
            <person name="Gulvik C.A."/>
            <person name="Whitney A.M."/>
            <person name="Humrighouse B.W."/>
            <person name="Bell M."/>
            <person name="Holmes B."/>
            <person name="Steigerwalt A.G."/>
            <person name="Villarma A."/>
            <person name="Sheth M."/>
            <person name="Batra D."/>
            <person name="Pryor J."/>
            <person name="Bernardet J.-F."/>
            <person name="Hugo C."/>
            <person name="Kampfer P."/>
            <person name="Newman J."/>
            <person name="McQuiston J.R."/>
        </authorList>
    </citation>
    <scope>NUCLEOTIDE SEQUENCE [LARGE SCALE GENOMIC DNA]</scope>
    <source>
        <strain evidence="1 2">G0041</strain>
    </source>
</reference>